<accession>A0ABM9PRJ4</accession>
<dbReference type="InterPro" id="IPR055354">
    <property type="entry name" value="DUF7507"/>
</dbReference>
<feature type="domain" description="DUF7507" evidence="1">
    <location>
        <begin position="210"/>
        <end position="321"/>
    </location>
</feature>
<organism evidence="2 3">
    <name type="scientific">Tenacibaculum vairaonense</name>
    <dbReference type="NCBI Taxonomy" id="3137860"/>
    <lineage>
        <taxon>Bacteria</taxon>
        <taxon>Pseudomonadati</taxon>
        <taxon>Bacteroidota</taxon>
        <taxon>Flavobacteriia</taxon>
        <taxon>Flavobacteriales</taxon>
        <taxon>Flavobacteriaceae</taxon>
        <taxon>Tenacibaculum</taxon>
    </lineage>
</organism>
<dbReference type="EMBL" id="CAXJRC010000044">
    <property type="protein sequence ID" value="CAL2108425.1"/>
    <property type="molecule type" value="Genomic_DNA"/>
</dbReference>
<dbReference type="Pfam" id="PF13585">
    <property type="entry name" value="CHU_C"/>
    <property type="match status" value="1"/>
</dbReference>
<proteinExistence type="predicted"/>
<comment type="caution">
    <text evidence="2">The sequence shown here is derived from an EMBL/GenBank/DDBJ whole genome shotgun (WGS) entry which is preliminary data.</text>
</comment>
<dbReference type="Pfam" id="PF24346">
    <property type="entry name" value="DUF7507"/>
    <property type="match status" value="1"/>
</dbReference>
<sequence>MFCSIENPTGNDLVPTISNTVIWFKDSALTKILDTVEFLEEGTYYVVSKNIDTGCLSPATSVKITLRGSLDTDGDGLTDCEETTGLDDPLTIGVPTSISDPNNSCSFTGKPKPDTQNTIWQLSDCDGDNEINGDEIVNETNPNDPCSVSIKTVPDINNPNYLIWAQQDCDGDGVLNSNEVMDDTSPFDPCDFVPSSISEPITSNIKCISAIEVTKTASLTDKEVGDIIEYTIKVENIGTSTIMNISLSDIFTDIDGNPLELTEGVRFDGADYGSPEGTLLMGEAAIYKASFIITKEVINTGGVRNTVIAVGQDSSGELVEDISDDGDDTDGNIKDDPTVTDLGCLIVFNQFTPNNDDHNDVFIINCIKNYPKNTLEIFNRWGNTVYKKVGYDNSWDGISTGRATLEEEIKLPVGTYFYILDLGDGSEVKKGWIYINR</sequence>
<dbReference type="NCBIfam" id="TIGR01451">
    <property type="entry name" value="B_ant_repeat"/>
    <property type="match status" value="1"/>
</dbReference>
<dbReference type="InterPro" id="IPR047589">
    <property type="entry name" value="DUF11_rpt"/>
</dbReference>
<dbReference type="InterPro" id="IPR018247">
    <property type="entry name" value="EF_Hand_1_Ca_BS"/>
</dbReference>
<keyword evidence="3" id="KW-1185">Reference proteome</keyword>
<dbReference type="InterPro" id="IPR026341">
    <property type="entry name" value="T9SS_type_B"/>
</dbReference>
<evidence type="ECO:0000259" key="1">
    <source>
        <dbReference type="Pfam" id="PF24346"/>
    </source>
</evidence>
<name>A0ABM9PRJ4_9FLAO</name>
<reference evidence="2 3" key="1">
    <citation type="submission" date="2024-05" db="EMBL/GenBank/DDBJ databases">
        <authorList>
            <person name="Duchaud E."/>
        </authorList>
    </citation>
    <scope>NUCLEOTIDE SEQUENCE [LARGE SCALE GENOMIC DNA]</scope>
    <source>
        <strain evidence="2">Ena-SAMPLE-TAB-13-05-2024-13:56:06:370-140305</strain>
    </source>
</reference>
<evidence type="ECO:0000313" key="3">
    <source>
        <dbReference type="Proteomes" id="UP001497602"/>
    </source>
</evidence>
<dbReference type="Proteomes" id="UP001497602">
    <property type="component" value="Unassembled WGS sequence"/>
</dbReference>
<evidence type="ECO:0000313" key="2">
    <source>
        <dbReference type="EMBL" id="CAL2108425.1"/>
    </source>
</evidence>
<dbReference type="NCBIfam" id="TIGR04131">
    <property type="entry name" value="Bac_Flav_CTERM"/>
    <property type="match status" value="1"/>
</dbReference>
<dbReference type="PROSITE" id="PS00018">
    <property type="entry name" value="EF_HAND_1"/>
    <property type="match status" value="2"/>
</dbReference>
<protein>
    <submittedName>
        <fullName evidence="2">T9SS type B sorting domain-containing protein</fullName>
    </submittedName>
</protein>
<gene>
    <name evidence="2" type="ORF">T190115A13A_70198</name>
</gene>